<sequence length="294" mass="29929">MSNIGKSAFEPISGQAAAAATGIQVGLALVATRALAEEVSPMTLAMLRYGIGVTILLPFFLRMKRPPIACADLLPILALGVGQFAVLIALLNLGLQSVSASQGGVIFATFPLVTILFAASLGREQLTVLRSLGALMSFAGVTLCLGASDLPSSISGAGLIFASACVGALCSVFYRPYLQRYPTLQIGTLAMVAATAALIPGVLIENPVAELTKLSVQSWGLIGFIGLASGAGYLLWLTALKNTDAGEATVLMGLSPVTAAVVGAGLLREPIGFVFLVGLALALLGVSLAVLSRG</sequence>
<feature type="transmembrane region" description="Helical" evidence="6">
    <location>
        <begin position="128"/>
        <end position="148"/>
    </location>
</feature>
<keyword evidence="4 6" id="KW-1133">Transmembrane helix</keyword>
<feature type="domain" description="EamA" evidence="7">
    <location>
        <begin position="155"/>
        <end position="290"/>
    </location>
</feature>
<gene>
    <name evidence="8" type="ORF">GV827_20155</name>
</gene>
<keyword evidence="9" id="KW-1185">Reference proteome</keyword>
<comment type="caution">
    <text evidence="8">The sequence shown here is derived from an EMBL/GenBank/DDBJ whole genome shotgun (WGS) entry which is preliminary data.</text>
</comment>
<feature type="transmembrane region" description="Helical" evidence="6">
    <location>
        <begin position="248"/>
        <end position="267"/>
    </location>
</feature>
<name>A0A6P0CJK6_9RHOB</name>
<evidence type="ECO:0000256" key="2">
    <source>
        <dbReference type="ARBA" id="ARBA00007362"/>
    </source>
</evidence>
<dbReference type="Proteomes" id="UP000468591">
    <property type="component" value="Unassembled WGS sequence"/>
</dbReference>
<accession>A0A6P0CJK6</accession>
<proteinExistence type="inferred from homology"/>
<dbReference type="AlphaFoldDB" id="A0A6P0CJK6"/>
<evidence type="ECO:0000256" key="3">
    <source>
        <dbReference type="ARBA" id="ARBA00022692"/>
    </source>
</evidence>
<keyword evidence="5 6" id="KW-0472">Membrane</keyword>
<dbReference type="EMBL" id="JAABNT010000019">
    <property type="protein sequence ID" value="NEK24693.1"/>
    <property type="molecule type" value="Genomic_DNA"/>
</dbReference>
<dbReference type="RefSeq" id="WP_164355616.1">
    <property type="nucleotide sequence ID" value="NZ_JBHSVZ010000001.1"/>
</dbReference>
<evidence type="ECO:0000256" key="5">
    <source>
        <dbReference type="ARBA" id="ARBA00023136"/>
    </source>
</evidence>
<comment type="similarity">
    <text evidence="2">Belongs to the EamA transporter family.</text>
</comment>
<dbReference type="GO" id="GO:0016020">
    <property type="term" value="C:membrane"/>
    <property type="evidence" value="ECO:0007669"/>
    <property type="project" value="UniProtKB-SubCell"/>
</dbReference>
<feature type="transmembrane region" description="Helical" evidence="6">
    <location>
        <begin position="73"/>
        <end position="95"/>
    </location>
</feature>
<feature type="domain" description="EamA" evidence="7">
    <location>
        <begin position="14"/>
        <end position="144"/>
    </location>
</feature>
<evidence type="ECO:0000256" key="6">
    <source>
        <dbReference type="SAM" id="Phobius"/>
    </source>
</evidence>
<keyword evidence="3 6" id="KW-0812">Transmembrane</keyword>
<dbReference type="PANTHER" id="PTHR32322">
    <property type="entry name" value="INNER MEMBRANE TRANSPORTER"/>
    <property type="match status" value="1"/>
</dbReference>
<evidence type="ECO:0000259" key="7">
    <source>
        <dbReference type="Pfam" id="PF00892"/>
    </source>
</evidence>
<feature type="transmembrane region" description="Helical" evidence="6">
    <location>
        <begin position="273"/>
        <end position="291"/>
    </location>
</feature>
<protein>
    <submittedName>
        <fullName evidence="8">EamA family transporter</fullName>
    </submittedName>
</protein>
<evidence type="ECO:0000313" key="9">
    <source>
        <dbReference type="Proteomes" id="UP000468591"/>
    </source>
</evidence>
<evidence type="ECO:0000256" key="4">
    <source>
        <dbReference type="ARBA" id="ARBA00022989"/>
    </source>
</evidence>
<evidence type="ECO:0000256" key="1">
    <source>
        <dbReference type="ARBA" id="ARBA00004141"/>
    </source>
</evidence>
<organism evidence="8 9">
    <name type="scientific">Sulfitobacter sediminilitoris</name>
    <dbReference type="NCBI Taxonomy" id="2698830"/>
    <lineage>
        <taxon>Bacteria</taxon>
        <taxon>Pseudomonadati</taxon>
        <taxon>Pseudomonadota</taxon>
        <taxon>Alphaproteobacteria</taxon>
        <taxon>Rhodobacterales</taxon>
        <taxon>Roseobacteraceae</taxon>
        <taxon>Sulfitobacter</taxon>
    </lineage>
</organism>
<dbReference type="PANTHER" id="PTHR32322:SF2">
    <property type="entry name" value="EAMA DOMAIN-CONTAINING PROTEIN"/>
    <property type="match status" value="1"/>
</dbReference>
<dbReference type="InterPro" id="IPR000620">
    <property type="entry name" value="EamA_dom"/>
</dbReference>
<feature type="transmembrane region" description="Helical" evidence="6">
    <location>
        <begin position="101"/>
        <end position="121"/>
    </location>
</feature>
<dbReference type="SUPFAM" id="SSF103481">
    <property type="entry name" value="Multidrug resistance efflux transporter EmrE"/>
    <property type="match status" value="2"/>
</dbReference>
<dbReference type="Gene3D" id="1.10.3730.20">
    <property type="match status" value="1"/>
</dbReference>
<feature type="transmembrane region" description="Helical" evidence="6">
    <location>
        <begin position="186"/>
        <end position="204"/>
    </location>
</feature>
<dbReference type="InterPro" id="IPR050638">
    <property type="entry name" value="AA-Vitamin_Transporters"/>
</dbReference>
<evidence type="ECO:0000313" key="8">
    <source>
        <dbReference type="EMBL" id="NEK24693.1"/>
    </source>
</evidence>
<feature type="transmembrane region" description="Helical" evidence="6">
    <location>
        <begin position="12"/>
        <end position="36"/>
    </location>
</feature>
<feature type="transmembrane region" description="Helical" evidence="6">
    <location>
        <begin position="216"/>
        <end position="236"/>
    </location>
</feature>
<feature type="transmembrane region" description="Helical" evidence="6">
    <location>
        <begin position="154"/>
        <end position="174"/>
    </location>
</feature>
<dbReference type="InterPro" id="IPR037185">
    <property type="entry name" value="EmrE-like"/>
</dbReference>
<comment type="subcellular location">
    <subcellularLocation>
        <location evidence="1">Membrane</location>
        <topology evidence="1">Multi-pass membrane protein</topology>
    </subcellularLocation>
</comment>
<dbReference type="Pfam" id="PF00892">
    <property type="entry name" value="EamA"/>
    <property type="match status" value="2"/>
</dbReference>
<feature type="transmembrane region" description="Helical" evidence="6">
    <location>
        <begin position="42"/>
        <end position="61"/>
    </location>
</feature>
<reference evidence="8 9" key="1">
    <citation type="submission" date="2020-01" db="EMBL/GenBank/DDBJ databases">
        <title>Sulfitobacter sediminilitoris sp. nov., isolated from a tidal flat.</title>
        <authorList>
            <person name="Park S."/>
            <person name="Yoon J.-H."/>
        </authorList>
    </citation>
    <scope>NUCLEOTIDE SEQUENCE [LARGE SCALE GENOMIC DNA]</scope>
    <source>
        <strain evidence="8 9">JBTF-M27</strain>
    </source>
</reference>